<proteinExistence type="inferred from homology"/>
<feature type="non-terminal residue" evidence="13">
    <location>
        <position position="329"/>
    </location>
</feature>
<feature type="transmembrane region" description="Helical" evidence="11">
    <location>
        <begin position="289"/>
        <end position="308"/>
    </location>
</feature>
<comment type="subcellular location">
    <subcellularLocation>
        <location evidence="1 11">Cell membrane</location>
        <topology evidence="1 11">Multi-pass membrane protein</topology>
    </subcellularLocation>
</comment>
<dbReference type="PRINTS" id="PR00245">
    <property type="entry name" value="OLFACTORYR"/>
</dbReference>
<evidence type="ECO:0000256" key="3">
    <source>
        <dbReference type="ARBA" id="ARBA00022692"/>
    </source>
</evidence>
<dbReference type="Proteomes" id="UP000516988">
    <property type="component" value="Unassembled WGS sequence"/>
</dbReference>
<dbReference type="GO" id="GO:0004930">
    <property type="term" value="F:G protein-coupled receptor activity"/>
    <property type="evidence" value="ECO:0007669"/>
    <property type="project" value="UniProtKB-KW"/>
</dbReference>
<gene>
    <name evidence="13" type="primary">Or5v1_1</name>
    <name evidence="13" type="ORF">STECAR_R12023</name>
</gene>
<evidence type="ECO:0000256" key="6">
    <source>
        <dbReference type="ARBA" id="ARBA00023040"/>
    </source>
</evidence>
<comment type="similarity">
    <text evidence="10">Belongs to the G-protein coupled receptor 1 family.</text>
</comment>
<reference evidence="13 14" key="1">
    <citation type="submission" date="2019-09" db="EMBL/GenBank/DDBJ databases">
        <title>Bird 10,000 Genomes (B10K) Project - Family phase.</title>
        <authorList>
            <person name="Zhang G."/>
        </authorList>
    </citation>
    <scope>NUCLEOTIDE SEQUENCE [LARGE SCALE GENOMIC DNA]</scope>
    <source>
        <strain evidence="13">OUT-0004</strain>
    </source>
</reference>
<dbReference type="InterPro" id="IPR050516">
    <property type="entry name" value="Olfactory_GPCR"/>
</dbReference>
<dbReference type="GO" id="GO:0004984">
    <property type="term" value="F:olfactory receptor activity"/>
    <property type="evidence" value="ECO:0007669"/>
    <property type="project" value="InterPro"/>
</dbReference>
<keyword evidence="14" id="KW-1185">Reference proteome</keyword>
<dbReference type="SUPFAM" id="SSF81321">
    <property type="entry name" value="Family A G protein-coupled receptor-like"/>
    <property type="match status" value="1"/>
</dbReference>
<dbReference type="PANTHER" id="PTHR26452">
    <property type="entry name" value="OLFACTORY RECEPTOR"/>
    <property type="match status" value="1"/>
</dbReference>
<protein>
    <recommendedName>
        <fullName evidence="11">Olfactory receptor</fullName>
    </recommendedName>
</protein>
<evidence type="ECO:0000256" key="10">
    <source>
        <dbReference type="RuleBase" id="RU000688"/>
    </source>
</evidence>
<dbReference type="InterPro" id="IPR017452">
    <property type="entry name" value="GPCR_Rhodpsn_7TM"/>
</dbReference>
<evidence type="ECO:0000256" key="5">
    <source>
        <dbReference type="ARBA" id="ARBA00022989"/>
    </source>
</evidence>
<accession>A0A7K6WYY6</accession>
<keyword evidence="8 10" id="KW-0675">Receptor</keyword>
<evidence type="ECO:0000313" key="14">
    <source>
        <dbReference type="Proteomes" id="UP000516988"/>
    </source>
</evidence>
<keyword evidence="9 10" id="KW-0807">Transducer</keyword>
<dbReference type="GO" id="GO:0005886">
    <property type="term" value="C:plasma membrane"/>
    <property type="evidence" value="ECO:0007669"/>
    <property type="project" value="UniProtKB-SubCell"/>
</dbReference>
<feature type="transmembrane region" description="Helical" evidence="11">
    <location>
        <begin position="42"/>
        <end position="64"/>
    </location>
</feature>
<evidence type="ECO:0000313" key="13">
    <source>
        <dbReference type="EMBL" id="NWX52015.1"/>
    </source>
</evidence>
<feature type="transmembrane region" description="Helical" evidence="11">
    <location>
        <begin position="251"/>
        <end position="269"/>
    </location>
</feature>
<evidence type="ECO:0000256" key="8">
    <source>
        <dbReference type="ARBA" id="ARBA00023170"/>
    </source>
</evidence>
<comment type="caution">
    <text evidence="13">The sequence shown here is derived from an EMBL/GenBank/DDBJ whole genome shotgun (WGS) entry which is preliminary data.</text>
</comment>
<name>A0A7K6WYY6_STECA</name>
<feature type="transmembrane region" description="Helical" evidence="11">
    <location>
        <begin position="114"/>
        <end position="136"/>
    </location>
</feature>
<dbReference type="FunFam" id="1.20.1070.10:FF:000015">
    <property type="entry name" value="Olfactory receptor"/>
    <property type="match status" value="1"/>
</dbReference>
<dbReference type="Gene3D" id="1.20.1070.10">
    <property type="entry name" value="Rhodopsin 7-helix transmembrane proteins"/>
    <property type="match status" value="1"/>
</dbReference>
<evidence type="ECO:0000256" key="2">
    <source>
        <dbReference type="ARBA" id="ARBA00022475"/>
    </source>
</evidence>
<evidence type="ECO:0000256" key="1">
    <source>
        <dbReference type="ARBA" id="ARBA00004651"/>
    </source>
</evidence>
<dbReference type="InterPro" id="IPR000276">
    <property type="entry name" value="GPCR_Rhodpsn"/>
</dbReference>
<dbReference type="EMBL" id="VZSC01018613">
    <property type="protein sequence ID" value="NWX52015.1"/>
    <property type="molecule type" value="Genomic_DNA"/>
</dbReference>
<keyword evidence="3 10" id="KW-0812">Transmembrane</keyword>
<dbReference type="InterPro" id="IPR000725">
    <property type="entry name" value="Olfact_rcpt"/>
</dbReference>
<evidence type="ECO:0000256" key="9">
    <source>
        <dbReference type="ARBA" id="ARBA00023224"/>
    </source>
</evidence>
<feature type="transmembrane region" description="Helical" evidence="11">
    <location>
        <begin position="217"/>
        <end position="239"/>
    </location>
</feature>
<feature type="domain" description="G-protein coupled receptors family 1 profile" evidence="12">
    <location>
        <begin position="57"/>
        <end position="306"/>
    </location>
</feature>
<feature type="non-terminal residue" evidence="13">
    <location>
        <position position="1"/>
    </location>
</feature>
<organism evidence="13 14">
    <name type="scientific">Steatornis caripensis</name>
    <name type="common">Oilbird</name>
    <dbReference type="NCBI Taxonomy" id="48435"/>
    <lineage>
        <taxon>Eukaryota</taxon>
        <taxon>Metazoa</taxon>
        <taxon>Chordata</taxon>
        <taxon>Craniata</taxon>
        <taxon>Vertebrata</taxon>
        <taxon>Euteleostomi</taxon>
        <taxon>Archelosauria</taxon>
        <taxon>Archosauria</taxon>
        <taxon>Dinosauria</taxon>
        <taxon>Saurischia</taxon>
        <taxon>Theropoda</taxon>
        <taxon>Coelurosauria</taxon>
        <taxon>Aves</taxon>
        <taxon>Neognathae</taxon>
        <taxon>Neoaves</taxon>
        <taxon>Strisores</taxon>
        <taxon>Caprimulgiformes</taxon>
        <taxon>Steatornithidae</taxon>
        <taxon>Steatornis</taxon>
    </lineage>
</organism>
<dbReference type="PROSITE" id="PS50262">
    <property type="entry name" value="G_PROTEIN_RECEP_F1_2"/>
    <property type="match status" value="1"/>
</dbReference>
<evidence type="ECO:0000256" key="7">
    <source>
        <dbReference type="ARBA" id="ARBA00023136"/>
    </source>
</evidence>
<evidence type="ECO:0000256" key="11">
    <source>
        <dbReference type="RuleBase" id="RU363047"/>
    </source>
</evidence>
<dbReference type="OrthoDB" id="6145535at2759"/>
<keyword evidence="5 11" id="KW-1133">Transmembrane helix</keyword>
<sequence>VSPPPHSACFCTQTNPASPMAGENQTHVTEFTLLSFSHGQPFLFVLFLAIYLATLLGNSAILTLVSLDPHLHSPMYFFLSHLSCLDICYSSVTVPKILANALRLRATISYNGCLAQMFFLMGCAGAECALLAVMAYDRYAAICQPLRYAHAMSRGVCVVAAAGCWLWGMLDSAVHTLLASKLSFCGAARLQHIFCDVPPLLSATCSNTRPSEVALHAASVFVGLGPFLLVIISYLRILATILGMPMATSRHKAFSTCSAHLLVVTLYFVTANLNYSRPSSSHSPAADTLVSALYCIVTPMLNPLIYSLRNQEVRGALWKIVRGQGMPGS</sequence>
<dbReference type="PROSITE" id="PS00237">
    <property type="entry name" value="G_PROTEIN_RECEP_F1_1"/>
    <property type="match status" value="1"/>
</dbReference>
<keyword evidence="2 11" id="KW-1003">Cell membrane</keyword>
<keyword evidence="7 11" id="KW-0472">Membrane</keyword>
<feature type="transmembrane region" description="Helical" evidence="11">
    <location>
        <begin position="76"/>
        <end position="94"/>
    </location>
</feature>
<dbReference type="CDD" id="cd15231">
    <property type="entry name" value="7tmA_OR5V1-like"/>
    <property type="match status" value="1"/>
</dbReference>
<evidence type="ECO:0000256" key="4">
    <source>
        <dbReference type="ARBA" id="ARBA00022725"/>
    </source>
</evidence>
<feature type="transmembrane region" description="Helical" evidence="11">
    <location>
        <begin position="148"/>
        <end position="168"/>
    </location>
</feature>
<keyword evidence="11" id="KW-0716">Sensory transduction</keyword>
<dbReference type="Pfam" id="PF13853">
    <property type="entry name" value="7tm_4"/>
    <property type="match status" value="1"/>
</dbReference>
<keyword evidence="4 11" id="KW-0552">Olfaction</keyword>
<keyword evidence="6 10" id="KW-0297">G-protein coupled receptor</keyword>
<evidence type="ECO:0000259" key="12">
    <source>
        <dbReference type="PROSITE" id="PS50262"/>
    </source>
</evidence>
<dbReference type="AlphaFoldDB" id="A0A7K6WYY6"/>
<dbReference type="PRINTS" id="PR00237">
    <property type="entry name" value="GPCRRHODOPSN"/>
</dbReference>